<name>A0A1F4SXI3_UNCSA</name>
<evidence type="ECO:0008006" key="3">
    <source>
        <dbReference type="Google" id="ProtNLM"/>
    </source>
</evidence>
<dbReference type="SUPFAM" id="SSF143011">
    <property type="entry name" value="RelE-like"/>
    <property type="match status" value="1"/>
</dbReference>
<evidence type="ECO:0000313" key="1">
    <source>
        <dbReference type="EMBL" id="OGC24433.1"/>
    </source>
</evidence>
<accession>A0A1F4SXI3</accession>
<dbReference type="STRING" id="1802579.A2310_08510"/>
<organism evidence="1 2">
    <name type="scientific">candidate division WOR-1 bacterium RIFOXYB2_FULL_37_13</name>
    <dbReference type="NCBI Taxonomy" id="1802579"/>
    <lineage>
        <taxon>Bacteria</taxon>
        <taxon>Bacillati</taxon>
        <taxon>Saganbacteria</taxon>
    </lineage>
</organism>
<reference evidence="1 2" key="1">
    <citation type="journal article" date="2016" name="Nat. Commun.">
        <title>Thousands of microbial genomes shed light on interconnected biogeochemical processes in an aquifer system.</title>
        <authorList>
            <person name="Anantharaman K."/>
            <person name="Brown C.T."/>
            <person name="Hug L.A."/>
            <person name="Sharon I."/>
            <person name="Castelle C.J."/>
            <person name="Probst A.J."/>
            <person name="Thomas B.C."/>
            <person name="Singh A."/>
            <person name="Wilkins M.J."/>
            <person name="Karaoz U."/>
            <person name="Brodie E.L."/>
            <person name="Williams K.H."/>
            <person name="Hubbard S.S."/>
            <person name="Banfield J.F."/>
        </authorList>
    </citation>
    <scope>NUCLEOTIDE SEQUENCE [LARGE SCALE GENOMIC DNA]</scope>
</reference>
<comment type="caution">
    <text evidence="1">The sequence shown here is derived from an EMBL/GenBank/DDBJ whole genome shotgun (WGS) entry which is preliminary data.</text>
</comment>
<gene>
    <name evidence="1" type="ORF">A2310_08510</name>
</gene>
<dbReference type="EMBL" id="MEUB01000009">
    <property type="protein sequence ID" value="OGC24433.1"/>
    <property type="molecule type" value="Genomic_DNA"/>
</dbReference>
<protein>
    <recommendedName>
        <fullName evidence="3">Plasmid stabilization protein</fullName>
    </recommendedName>
</protein>
<sequence length="91" mass="10758">MIYFFKPSFKRLFKKLQALKRDQVLEAIEALKIVLESKKSIEGLGLKLLSNNIWEIRSSLKDRIIFTFDDEIITFVLVGNHDEVKRYLKNL</sequence>
<dbReference type="Proteomes" id="UP000178417">
    <property type="component" value="Unassembled WGS sequence"/>
</dbReference>
<dbReference type="InterPro" id="IPR035093">
    <property type="entry name" value="RelE/ParE_toxin_dom_sf"/>
</dbReference>
<proteinExistence type="predicted"/>
<evidence type="ECO:0000313" key="2">
    <source>
        <dbReference type="Proteomes" id="UP000178417"/>
    </source>
</evidence>
<dbReference type="AlphaFoldDB" id="A0A1F4SXI3"/>
<dbReference type="Gene3D" id="3.30.2310.20">
    <property type="entry name" value="RelE-like"/>
    <property type="match status" value="1"/>
</dbReference>